<dbReference type="InterPro" id="IPR031819">
    <property type="entry name" value="Read-through_dom"/>
</dbReference>
<feature type="domain" description="Read-through" evidence="5">
    <location>
        <begin position="148"/>
        <end position="328"/>
    </location>
</feature>
<dbReference type="GO" id="GO:0005198">
    <property type="term" value="F:structural molecule activity"/>
    <property type="evidence" value="ECO:0007669"/>
    <property type="project" value="InterPro"/>
</dbReference>
<evidence type="ECO:0000259" key="5">
    <source>
        <dbReference type="Pfam" id="PF16814"/>
    </source>
</evidence>
<evidence type="ECO:0000256" key="1">
    <source>
        <dbReference type="ARBA" id="ARBA00004328"/>
    </source>
</evidence>
<feature type="compositionally biased region" description="Pro residues" evidence="4">
    <location>
        <begin position="145"/>
        <end position="161"/>
    </location>
</feature>
<evidence type="ECO:0000256" key="3">
    <source>
        <dbReference type="ARBA" id="ARBA00022844"/>
    </source>
</evidence>
<dbReference type="Gene3D" id="3.30.380.10">
    <property type="entry name" value="MS2 Viral Coat Protein"/>
    <property type="match status" value="1"/>
</dbReference>
<keyword evidence="3" id="KW-0946">Virion</keyword>
<dbReference type="GO" id="GO:0019028">
    <property type="term" value="C:viral capsid"/>
    <property type="evidence" value="ECO:0007669"/>
    <property type="project" value="UniProtKB-KW"/>
</dbReference>
<name>O64303_BPQBE</name>
<reference evidence="6" key="2">
    <citation type="journal article" date="1996" name="J. Mol. Biol.">
        <title>Secondary structure model for the first three domains of Q beta RNA. Control of A-protein synthesis.</title>
        <authorList>
            <person name="Beekwilder J."/>
            <person name="Nieuwenhuizen R."/>
            <person name="Poot R."/>
            <person name="van Duin J."/>
        </authorList>
    </citation>
    <scope>NUCLEOTIDE SEQUENCE</scope>
</reference>
<protein>
    <submittedName>
        <fullName evidence="6">A1-protein</fullName>
    </submittedName>
</protein>
<comment type="subcellular location">
    <subcellularLocation>
        <location evidence="1">Virion</location>
    </subcellularLocation>
</comment>
<evidence type="ECO:0000256" key="4">
    <source>
        <dbReference type="SAM" id="MobiDB-lite"/>
    </source>
</evidence>
<organism evidence="6">
    <name type="scientific">Enterobacteria phage M11</name>
    <dbReference type="NCBI Taxonomy" id="74336"/>
    <lineage>
        <taxon>Viruses</taxon>
        <taxon>Riboviria</taxon>
        <taxon>Orthornavirae</taxon>
        <taxon>Lenarviricota</taxon>
        <taxon>Leviviricetes</taxon>
        <taxon>Norzivirales</taxon>
        <taxon>Fiersviridae</taxon>
        <taxon>Qubevirus</taxon>
        <taxon>Escherichia virus Qbeta</taxon>
    </lineage>
</organism>
<evidence type="ECO:0000256" key="2">
    <source>
        <dbReference type="ARBA" id="ARBA00022561"/>
    </source>
</evidence>
<accession>O64303</accession>
<proteinExistence type="predicted"/>
<sequence length="329" mass="35893">MAKLQAITLSGIGKKGDVTLDLNPRGVNPTNGVAALSEAGAVPALEKRVTISVSQPSRNRKNYKVQVKIQNPTSCTASGTCDPSVTRSAYSDVTFSFTQYSTVEERALVRTELQALLADPMLVNAIDNLNPAYWTALLGVGSGPSPGPGPDPDPPPEPPPGTGSYTCPFRIWDLSSVYEAANSSHSWDIYNAVELSPRNFDVALDDLLGNTNWRDWDGRLRYTTFRGCRGNGYIDLDATSLMKDEYLTSSKYLVREGKRPGVFGNIERFVYLKSINAYCSLSDITAYRTDGVIVGFWRDPSSGGAIPFDFNEFDSNKCPIQAVIVVPRL</sequence>
<dbReference type="InterPro" id="IPR015954">
    <property type="entry name" value="Phage_RNA-type_capsid"/>
</dbReference>
<dbReference type="InterPro" id="IPR002703">
    <property type="entry name" value="Levivir_coat"/>
</dbReference>
<dbReference type="SUPFAM" id="SSF55405">
    <property type="entry name" value="RNA bacteriophage capsid protein"/>
    <property type="match status" value="1"/>
</dbReference>
<dbReference type="EMBL" id="AF052431">
    <property type="protein sequence ID" value="AAC06251.1"/>
    <property type="molecule type" value="Genomic_RNA"/>
</dbReference>
<keyword evidence="2" id="KW-0167">Capsid protein</keyword>
<reference evidence="6" key="1">
    <citation type="journal article" date="1995" name="J. Mol. Biol.">
        <title>Secondary structure model for the last two domains of single-stranded RNA phage Q beta.</title>
        <authorList>
            <person name="Beekwilder M.J."/>
            <person name="Nieuwenhuizen R."/>
            <person name="van Duin J."/>
        </authorList>
    </citation>
    <scope>NUCLEOTIDE SEQUENCE</scope>
</reference>
<evidence type="ECO:0000313" key="6">
    <source>
        <dbReference type="EMBL" id="AAC06251.1"/>
    </source>
</evidence>
<dbReference type="Pfam" id="PF01819">
    <property type="entry name" value="Levi_coat"/>
    <property type="match status" value="1"/>
</dbReference>
<feature type="region of interest" description="Disordered" evidence="4">
    <location>
        <begin position="143"/>
        <end position="163"/>
    </location>
</feature>
<reference evidence="6" key="3">
    <citation type="submission" date="1998-03" db="EMBL/GenBank/DDBJ databases">
        <authorList>
            <person name="Beekwilder J."/>
            <person name="Nieuwenhuizen R."/>
            <person name="Poot R."/>
            <person name="van Duin J."/>
        </authorList>
    </citation>
    <scope>NUCLEOTIDE SEQUENCE</scope>
</reference>
<dbReference type="Pfam" id="PF16814">
    <property type="entry name" value="Read-through"/>
    <property type="match status" value="1"/>
</dbReference>